<evidence type="ECO:0000313" key="6">
    <source>
        <dbReference type="Proteomes" id="UP000021816"/>
    </source>
</evidence>
<dbReference type="Pfam" id="PF01041">
    <property type="entry name" value="DegT_DnrJ_EryC1"/>
    <property type="match status" value="1"/>
</dbReference>
<proteinExistence type="inferred from homology"/>
<dbReference type="PANTHER" id="PTHR30244:SF34">
    <property type="entry name" value="DTDP-4-AMINO-4,6-DIDEOXYGALACTOSE TRANSAMINASE"/>
    <property type="match status" value="1"/>
</dbReference>
<dbReference type="EMBL" id="JEMX01000060">
    <property type="protein sequence ID" value="EXI79116.1"/>
    <property type="molecule type" value="Genomic_DNA"/>
</dbReference>
<dbReference type="GO" id="GO:0030170">
    <property type="term" value="F:pyridoxal phosphate binding"/>
    <property type="evidence" value="ECO:0007669"/>
    <property type="project" value="TreeGrafter"/>
</dbReference>
<dbReference type="EC" id="2.6.1.87" evidence="5"/>
<dbReference type="InterPro" id="IPR015422">
    <property type="entry name" value="PyrdxlP-dep_Trfase_small"/>
</dbReference>
<name>A0A011NUU1_9PROT</name>
<dbReference type="SUPFAM" id="SSF53383">
    <property type="entry name" value="PLP-dependent transferases"/>
    <property type="match status" value="1"/>
</dbReference>
<protein>
    <submittedName>
        <fullName evidence="5">UDP-4-amino-4-deoxy-L-arabinose--oxoglutarate aminotransferase</fullName>
        <ecNumber evidence="5">2.6.1.87</ecNumber>
    </submittedName>
</protein>
<comment type="caution">
    <text evidence="5">The sequence shown here is derived from an EMBL/GenBank/DDBJ whole genome shotgun (WGS) entry which is preliminary data.</text>
</comment>
<dbReference type="CDD" id="cd00616">
    <property type="entry name" value="AHBA_syn"/>
    <property type="match status" value="1"/>
</dbReference>
<organism evidence="5 6">
    <name type="scientific">Candidatus Accumulibacter appositus</name>
    <dbReference type="NCBI Taxonomy" id="1454003"/>
    <lineage>
        <taxon>Bacteria</taxon>
        <taxon>Pseudomonadati</taxon>
        <taxon>Pseudomonadota</taxon>
        <taxon>Betaproteobacteria</taxon>
        <taxon>Candidatus Accumulibacter</taxon>
    </lineage>
</organism>
<keyword evidence="5" id="KW-0808">Transferase</keyword>
<dbReference type="PIRSF" id="PIRSF000390">
    <property type="entry name" value="PLP_StrS"/>
    <property type="match status" value="1"/>
</dbReference>
<reference evidence="5 6" key="1">
    <citation type="submission" date="2014-02" db="EMBL/GenBank/DDBJ databases">
        <title>Expanding our view of genomic diversity in Candidatus Accumulibacter clades.</title>
        <authorList>
            <person name="Skennerton C.T."/>
            <person name="Barr J.J."/>
            <person name="Slater F.R."/>
            <person name="Bond P.L."/>
            <person name="Tyson G.W."/>
        </authorList>
    </citation>
    <scope>NUCLEOTIDE SEQUENCE [LARGE SCALE GENOMIC DNA]</scope>
    <source>
        <strain evidence="6">BA-92</strain>
    </source>
</reference>
<feature type="active site" description="Proton acceptor" evidence="2">
    <location>
        <position position="193"/>
    </location>
</feature>
<dbReference type="GO" id="GO:0000271">
    <property type="term" value="P:polysaccharide biosynthetic process"/>
    <property type="evidence" value="ECO:0007669"/>
    <property type="project" value="TreeGrafter"/>
</dbReference>
<dbReference type="Gene3D" id="3.40.640.10">
    <property type="entry name" value="Type I PLP-dependent aspartate aminotransferase-like (Major domain)"/>
    <property type="match status" value="1"/>
</dbReference>
<keyword evidence="5" id="KW-0032">Aminotransferase</keyword>
<dbReference type="PANTHER" id="PTHR30244">
    <property type="entry name" value="TRANSAMINASE"/>
    <property type="match status" value="1"/>
</dbReference>
<dbReference type="STRING" id="1454003.AW10_02512"/>
<evidence type="ECO:0000313" key="5">
    <source>
        <dbReference type="EMBL" id="EXI79116.1"/>
    </source>
</evidence>
<comment type="similarity">
    <text evidence="1 4">Belongs to the DegT/DnrJ/EryC1 family.</text>
</comment>
<sequence>MSTSIPMTPPKPPMLPITRPSIDEETIAAVCEVLRSGWITSGPKVQAFEAALSAICGGRPVRAFNSGTATLEVALRLAGVGPGDEVVSTPLTWVATANVILEVGATPVLVDIDPLTRNIDLEQIEAAITPRTKALLPVDLAGLPVDRDRLYAIADRHHLRVVEDAAQSFGAAWKGQAIGSIGDFVSFSFHANKNLTTCEGGALVLPGDIDIGLCERRRLQGVMRAADGTMDVDVLGGKFNLTDVAAAVGLGQLRHLQEFTKRRRVLAKRYFEKIDRALGLTLPLEDFSSCNWHMFQPLLPTGSDRGAFIAVMKEEGIGVGVHYPPLHLFSLYRQLGFRAGQFPRAEDVGARTVTLPLFPAMSDADVDRVCAALSRSLKIKN</sequence>
<evidence type="ECO:0000256" key="3">
    <source>
        <dbReference type="PIRSR" id="PIRSR000390-2"/>
    </source>
</evidence>
<dbReference type="Gene3D" id="3.90.1150.10">
    <property type="entry name" value="Aspartate Aminotransferase, domain 1"/>
    <property type="match status" value="1"/>
</dbReference>
<accession>A0A011NUU1</accession>
<dbReference type="InterPro" id="IPR000653">
    <property type="entry name" value="DegT/StrS_aminotransferase"/>
</dbReference>
<dbReference type="PATRIC" id="fig|1454003.3.peg.2563"/>
<dbReference type="Proteomes" id="UP000021816">
    <property type="component" value="Unassembled WGS sequence"/>
</dbReference>
<evidence type="ECO:0000256" key="1">
    <source>
        <dbReference type="ARBA" id="ARBA00037999"/>
    </source>
</evidence>
<keyword evidence="3 4" id="KW-0663">Pyridoxal phosphate</keyword>
<dbReference type="InterPro" id="IPR015424">
    <property type="entry name" value="PyrdxlP-dep_Trfase"/>
</dbReference>
<dbReference type="GO" id="GO:0099620">
    <property type="term" value="F:UDP-4-amino-4-deoxy-L-arabinose aminotransferase"/>
    <property type="evidence" value="ECO:0007669"/>
    <property type="project" value="UniProtKB-EC"/>
</dbReference>
<dbReference type="InterPro" id="IPR015421">
    <property type="entry name" value="PyrdxlP-dep_Trfase_major"/>
</dbReference>
<evidence type="ECO:0000256" key="4">
    <source>
        <dbReference type="RuleBase" id="RU004508"/>
    </source>
</evidence>
<dbReference type="AlphaFoldDB" id="A0A011NUU1"/>
<feature type="modified residue" description="N6-(pyridoxal phosphate)lysine" evidence="3">
    <location>
        <position position="193"/>
    </location>
</feature>
<evidence type="ECO:0000256" key="2">
    <source>
        <dbReference type="PIRSR" id="PIRSR000390-1"/>
    </source>
</evidence>
<gene>
    <name evidence="5" type="primary">arnB</name>
    <name evidence="5" type="ORF">AW10_02512</name>
</gene>